<accession>A0A4Y1PJ10</accession>
<sequence length="75" mass="8386">MIFTKCKTRLYLSFTVKSANIFSLYKTSLRGVKHTSPNGTSIVHKGQKGGVTGFGFNTSLNIMILIFFICINFVF</sequence>
<keyword evidence="1" id="KW-0472">Membrane</keyword>
<evidence type="ECO:0000256" key="1">
    <source>
        <dbReference type="SAM" id="Phobius"/>
    </source>
</evidence>
<name>A0A4Y1PJ10_ENTCL</name>
<organism evidence="2">
    <name type="scientific">Enterobacter cloacae</name>
    <dbReference type="NCBI Taxonomy" id="550"/>
    <lineage>
        <taxon>Bacteria</taxon>
        <taxon>Pseudomonadati</taxon>
        <taxon>Pseudomonadota</taxon>
        <taxon>Gammaproteobacteria</taxon>
        <taxon>Enterobacterales</taxon>
        <taxon>Enterobacteriaceae</taxon>
        <taxon>Enterobacter</taxon>
        <taxon>Enterobacter cloacae complex</taxon>
    </lineage>
</organism>
<evidence type="ECO:0000313" key="2">
    <source>
        <dbReference type="EMBL" id="AYI50251.1"/>
    </source>
</evidence>
<dbReference type="AlphaFoldDB" id="A0A4Y1PJ10"/>
<keyword evidence="1" id="KW-1133">Transmembrane helix</keyword>
<proteinExistence type="predicted"/>
<protein>
    <submittedName>
        <fullName evidence="2">Uncharacterized protein</fullName>
    </submittedName>
</protein>
<feature type="transmembrane region" description="Helical" evidence="1">
    <location>
        <begin position="54"/>
        <end position="74"/>
    </location>
</feature>
<keyword evidence="1" id="KW-0812">Transmembrane</keyword>
<dbReference type="EMBL" id="MH545561">
    <property type="protein sequence ID" value="AYI50251.1"/>
    <property type="molecule type" value="Genomic_DNA"/>
</dbReference>
<reference evidence="2" key="1">
    <citation type="journal article" date="2019" name="J. Antimicrob. Chemother.">
        <title>Identification of AGI1-A, a variant of Acinetobacter genomic island 1 (AGI1), in a French clinical isolate belonging to the Enterobacter cloacae complex.</title>
        <authorList>
            <person name="Siebor E."/>
            <person name="de Curraize C."/>
            <person name="Neuwirth C."/>
        </authorList>
    </citation>
    <scope>NUCLEOTIDE SEQUENCE</scope>
    <source>
        <strain evidence="2">EclC2185</strain>
    </source>
</reference>